<keyword evidence="9" id="KW-1185">Reference proteome</keyword>
<dbReference type="InterPro" id="IPR001024">
    <property type="entry name" value="PLAT/LH2_dom"/>
</dbReference>
<dbReference type="PANTHER" id="PTHR11771">
    <property type="entry name" value="LIPOXYGENASE"/>
    <property type="match status" value="1"/>
</dbReference>
<dbReference type="GO" id="GO:0046872">
    <property type="term" value="F:metal ion binding"/>
    <property type="evidence" value="ECO:0007669"/>
    <property type="project" value="UniProtKB-KW"/>
</dbReference>
<evidence type="ECO:0000313" key="8">
    <source>
        <dbReference type="EMBL" id="KAL3313784.1"/>
    </source>
</evidence>
<organism evidence="8 9">
    <name type="scientific">Cichlidogyrus casuarinus</name>
    <dbReference type="NCBI Taxonomy" id="1844966"/>
    <lineage>
        <taxon>Eukaryota</taxon>
        <taxon>Metazoa</taxon>
        <taxon>Spiralia</taxon>
        <taxon>Lophotrochozoa</taxon>
        <taxon>Platyhelminthes</taxon>
        <taxon>Monogenea</taxon>
        <taxon>Monopisthocotylea</taxon>
        <taxon>Dactylogyridea</taxon>
        <taxon>Ancyrocephalidae</taxon>
        <taxon>Cichlidogyrus</taxon>
    </lineage>
</organism>
<accession>A0ABD2Q2F9</accession>
<reference evidence="8 9" key="1">
    <citation type="submission" date="2024-11" db="EMBL/GenBank/DDBJ databases">
        <title>Adaptive evolution of stress response genes in parasites aligns with host niche diversity.</title>
        <authorList>
            <person name="Hahn C."/>
            <person name="Resl P."/>
        </authorList>
    </citation>
    <scope>NUCLEOTIDE SEQUENCE [LARGE SCALE GENOMIC DNA]</scope>
    <source>
        <strain evidence="8">EGGRZ-B1_66</strain>
        <tissue evidence="8">Body</tissue>
    </source>
</reference>
<dbReference type="GO" id="GO:0051213">
    <property type="term" value="F:dioxygenase activity"/>
    <property type="evidence" value="ECO:0007669"/>
    <property type="project" value="UniProtKB-KW"/>
</dbReference>
<dbReference type="GO" id="GO:0006629">
    <property type="term" value="P:lipid metabolic process"/>
    <property type="evidence" value="ECO:0007669"/>
    <property type="project" value="UniProtKB-KW"/>
</dbReference>
<evidence type="ECO:0000313" key="9">
    <source>
        <dbReference type="Proteomes" id="UP001626550"/>
    </source>
</evidence>
<dbReference type="SUPFAM" id="SSF49723">
    <property type="entry name" value="Lipase/lipooxygenase domain (PLAT/LH2 domain)"/>
    <property type="match status" value="1"/>
</dbReference>
<keyword evidence="1" id="KW-0479">Metal-binding</keyword>
<dbReference type="Gene3D" id="1.20.245.10">
    <property type="entry name" value="Lipoxygenase-1, Domain 5"/>
    <property type="match status" value="2"/>
</dbReference>
<dbReference type="AlphaFoldDB" id="A0ABD2Q2F9"/>
<evidence type="ECO:0000259" key="7">
    <source>
        <dbReference type="PROSITE" id="PS51393"/>
    </source>
</evidence>
<dbReference type="SUPFAM" id="SSF48484">
    <property type="entry name" value="Lipoxigenase"/>
    <property type="match status" value="1"/>
</dbReference>
<dbReference type="PROSITE" id="PS51393">
    <property type="entry name" value="LIPOXYGENASE_3"/>
    <property type="match status" value="1"/>
</dbReference>
<dbReference type="Pfam" id="PF01477">
    <property type="entry name" value="PLAT"/>
    <property type="match status" value="1"/>
</dbReference>
<sequence>MGSNPSKIAFEICVVTGDYQGDPLGPGVVLIMFDDKGNQSPLINLEHLFQNENDFTQARFTIDLQEWSRPRTFAKLHHIEFWRTNAPVTDLDWYLDRVIIRDRRSGLTGEWEYFFFPVHDWIHPDGQYVIHNAETWLPKYAPYPQVRNAEIAHRMETFNFFQRAKGLPVELESVPPTEIFSYDQKWELEPTIQDLIRRAKLTTEYTSLSPWDSMETLGGIYKKYNITQPTGVQLWMMNDICFGAQRIRGCNPFVIQRCIELPDCFLSVAETLKPYLEGWSLRTLMQARRLYMVDFRIMKGLSCADNRFMCAPIALFVYTEKRQLIPLAMKMNSSDDPDEPVILARVGCNLWLQAKLWFNMVDACNHMIAQRLLNHLVLESIYASMRRNMAQSNPIYQLLAPHFRSFLIVNRKFKAWVFEDGWISRCCQLSLKGIRVLLKRAFKYWTFDVNANFYRELQSRGVYDATNGLANYPYREDATLVYTAFERFCTAYLRLFYR</sequence>
<keyword evidence="4" id="KW-0443">Lipid metabolism</keyword>
<keyword evidence="3" id="KW-0560">Oxidoreductase</keyword>
<dbReference type="Gene3D" id="2.60.60.20">
    <property type="entry name" value="PLAT/LH2 domain"/>
    <property type="match status" value="1"/>
</dbReference>
<protein>
    <recommendedName>
        <fullName evidence="10">Arachidonate 5-lipoxygenase</fullName>
    </recommendedName>
</protein>
<dbReference type="InterPro" id="IPR036392">
    <property type="entry name" value="PLAT/LH2_dom_sf"/>
</dbReference>
<gene>
    <name evidence="8" type="ORF">Ciccas_007614</name>
</gene>
<proteinExistence type="predicted"/>
<dbReference type="PROSITE" id="PS50095">
    <property type="entry name" value="PLAT"/>
    <property type="match status" value="1"/>
</dbReference>
<dbReference type="Proteomes" id="UP001626550">
    <property type="component" value="Unassembled WGS sequence"/>
</dbReference>
<evidence type="ECO:0000259" key="6">
    <source>
        <dbReference type="PROSITE" id="PS50095"/>
    </source>
</evidence>
<name>A0ABD2Q2F9_9PLAT</name>
<evidence type="ECO:0000256" key="1">
    <source>
        <dbReference type="ARBA" id="ARBA00022723"/>
    </source>
</evidence>
<evidence type="ECO:0000256" key="5">
    <source>
        <dbReference type="PROSITE-ProRule" id="PRU00152"/>
    </source>
</evidence>
<comment type="caution">
    <text evidence="5">Lacks conserved residue(s) required for the propagation of feature annotation.</text>
</comment>
<dbReference type="InterPro" id="IPR000907">
    <property type="entry name" value="LipOase"/>
</dbReference>
<evidence type="ECO:0000256" key="2">
    <source>
        <dbReference type="ARBA" id="ARBA00022964"/>
    </source>
</evidence>
<feature type="domain" description="Lipoxygenase" evidence="7">
    <location>
        <begin position="127"/>
        <end position="498"/>
    </location>
</feature>
<evidence type="ECO:0008006" key="10">
    <source>
        <dbReference type="Google" id="ProtNLM"/>
    </source>
</evidence>
<comment type="caution">
    <text evidence="8">The sequence shown here is derived from an EMBL/GenBank/DDBJ whole genome shotgun (WGS) entry which is preliminary data.</text>
</comment>
<feature type="domain" description="PLAT" evidence="6">
    <location>
        <begin position="8"/>
        <end position="136"/>
    </location>
</feature>
<dbReference type="Gene3D" id="3.10.450.60">
    <property type="match status" value="1"/>
</dbReference>
<evidence type="ECO:0000256" key="4">
    <source>
        <dbReference type="ARBA" id="ARBA00023098"/>
    </source>
</evidence>
<dbReference type="InterPro" id="IPR036226">
    <property type="entry name" value="LipOase_C_sf"/>
</dbReference>
<evidence type="ECO:0000256" key="3">
    <source>
        <dbReference type="ARBA" id="ARBA00023002"/>
    </source>
</evidence>
<keyword evidence="2" id="KW-0223">Dioxygenase</keyword>
<dbReference type="EMBL" id="JBJKFK010001195">
    <property type="protein sequence ID" value="KAL3313784.1"/>
    <property type="molecule type" value="Genomic_DNA"/>
</dbReference>
<dbReference type="InterPro" id="IPR013819">
    <property type="entry name" value="LipOase_C"/>
</dbReference>
<dbReference type="Pfam" id="PF00305">
    <property type="entry name" value="Lipoxygenase"/>
    <property type="match status" value="1"/>
</dbReference>